<evidence type="ECO:0000313" key="1">
    <source>
        <dbReference type="EMBL" id="RYP89049.1"/>
    </source>
</evidence>
<dbReference type="RefSeq" id="WP_134713165.1">
    <property type="nucleotide sequence ID" value="NZ_SDKM01000001.1"/>
</dbReference>
<name>A0A4V1Y053_9ACTN</name>
<proteinExistence type="predicted"/>
<dbReference type="Proteomes" id="UP000295198">
    <property type="component" value="Unassembled WGS sequence"/>
</dbReference>
<dbReference type="OrthoDB" id="3787900at2"/>
<accession>A0A4V1Y053</accession>
<gene>
    <name evidence="1" type="ORF">EKO23_01075</name>
</gene>
<sequence length="111" mass="12185">MPAQAANPTPPYDREAARLLRLWVELTQRLASAAAHRSTDEEALRNLQLQVEDTITDRLPNSDALLAELWVWEAGLLHQSETPPETCLICRKARLGLPADLPLPAAVGGAR</sequence>
<reference evidence="1 2" key="1">
    <citation type="submission" date="2019-01" db="EMBL/GenBank/DDBJ databases">
        <title>Nocardioides guangzhouensis sp. nov., an actinobacterium isolated from soil.</title>
        <authorList>
            <person name="Fu Y."/>
            <person name="Cai Y."/>
            <person name="Lin Z."/>
            <person name="Chen P."/>
        </authorList>
    </citation>
    <scope>NUCLEOTIDE SEQUENCE [LARGE SCALE GENOMIC DNA]</scope>
    <source>
        <strain evidence="1 2">130</strain>
    </source>
</reference>
<comment type="caution">
    <text evidence="1">The sequence shown here is derived from an EMBL/GenBank/DDBJ whole genome shotgun (WGS) entry which is preliminary data.</text>
</comment>
<organism evidence="1 2">
    <name type="scientific">Nocardioides guangzhouensis</name>
    <dbReference type="NCBI Taxonomy" id="2497878"/>
    <lineage>
        <taxon>Bacteria</taxon>
        <taxon>Bacillati</taxon>
        <taxon>Actinomycetota</taxon>
        <taxon>Actinomycetes</taxon>
        <taxon>Propionibacteriales</taxon>
        <taxon>Nocardioidaceae</taxon>
        <taxon>Nocardioides</taxon>
    </lineage>
</organism>
<dbReference type="AlphaFoldDB" id="A0A4V1Y053"/>
<evidence type="ECO:0000313" key="2">
    <source>
        <dbReference type="Proteomes" id="UP000295198"/>
    </source>
</evidence>
<keyword evidence="2" id="KW-1185">Reference proteome</keyword>
<protein>
    <submittedName>
        <fullName evidence="1">Uncharacterized protein</fullName>
    </submittedName>
</protein>
<dbReference type="EMBL" id="SDKM01000001">
    <property type="protein sequence ID" value="RYP89049.1"/>
    <property type="molecule type" value="Genomic_DNA"/>
</dbReference>